<feature type="compositionally biased region" description="Basic residues" evidence="1">
    <location>
        <begin position="17"/>
        <end position="27"/>
    </location>
</feature>
<feature type="compositionally biased region" description="Polar residues" evidence="1">
    <location>
        <begin position="35"/>
        <end position="45"/>
    </location>
</feature>
<name>A0A2Z7AE79_9LAMI</name>
<evidence type="ECO:0000256" key="1">
    <source>
        <dbReference type="SAM" id="MobiDB-lite"/>
    </source>
</evidence>
<sequence>MVQQRTHADQAKDRQAGHLKRRFRSAQRRVGLYQIRNSSSANENKSSLEKKRSIQHKSRSNEKQIS</sequence>
<proteinExistence type="predicted"/>
<feature type="compositionally biased region" description="Basic and acidic residues" evidence="1">
    <location>
        <begin position="1"/>
        <end position="16"/>
    </location>
</feature>
<gene>
    <name evidence="2" type="ORF">F511_19410</name>
</gene>
<feature type="region of interest" description="Disordered" evidence="1">
    <location>
        <begin position="1"/>
        <end position="66"/>
    </location>
</feature>
<keyword evidence="3" id="KW-1185">Reference proteome</keyword>
<dbReference type="AlphaFoldDB" id="A0A2Z7AE79"/>
<dbReference type="Proteomes" id="UP000250235">
    <property type="component" value="Unassembled WGS sequence"/>
</dbReference>
<protein>
    <submittedName>
        <fullName evidence="2">Uncharacterized protein</fullName>
    </submittedName>
</protein>
<accession>A0A2Z7AE79</accession>
<evidence type="ECO:0000313" key="2">
    <source>
        <dbReference type="EMBL" id="KZV17255.1"/>
    </source>
</evidence>
<reference evidence="2 3" key="1">
    <citation type="journal article" date="2015" name="Proc. Natl. Acad. Sci. U.S.A.">
        <title>The resurrection genome of Boea hygrometrica: A blueprint for survival of dehydration.</title>
        <authorList>
            <person name="Xiao L."/>
            <person name="Yang G."/>
            <person name="Zhang L."/>
            <person name="Yang X."/>
            <person name="Zhao S."/>
            <person name="Ji Z."/>
            <person name="Zhou Q."/>
            <person name="Hu M."/>
            <person name="Wang Y."/>
            <person name="Chen M."/>
            <person name="Xu Y."/>
            <person name="Jin H."/>
            <person name="Xiao X."/>
            <person name="Hu G."/>
            <person name="Bao F."/>
            <person name="Hu Y."/>
            <person name="Wan P."/>
            <person name="Li L."/>
            <person name="Deng X."/>
            <person name="Kuang T."/>
            <person name="Xiang C."/>
            <person name="Zhu J.K."/>
            <person name="Oliver M.J."/>
            <person name="He Y."/>
        </authorList>
    </citation>
    <scope>NUCLEOTIDE SEQUENCE [LARGE SCALE GENOMIC DNA]</scope>
    <source>
        <strain evidence="3">cv. XS01</strain>
    </source>
</reference>
<evidence type="ECO:0000313" key="3">
    <source>
        <dbReference type="Proteomes" id="UP000250235"/>
    </source>
</evidence>
<organism evidence="2 3">
    <name type="scientific">Dorcoceras hygrometricum</name>
    <dbReference type="NCBI Taxonomy" id="472368"/>
    <lineage>
        <taxon>Eukaryota</taxon>
        <taxon>Viridiplantae</taxon>
        <taxon>Streptophyta</taxon>
        <taxon>Embryophyta</taxon>
        <taxon>Tracheophyta</taxon>
        <taxon>Spermatophyta</taxon>
        <taxon>Magnoliopsida</taxon>
        <taxon>eudicotyledons</taxon>
        <taxon>Gunneridae</taxon>
        <taxon>Pentapetalae</taxon>
        <taxon>asterids</taxon>
        <taxon>lamiids</taxon>
        <taxon>Lamiales</taxon>
        <taxon>Gesneriaceae</taxon>
        <taxon>Didymocarpoideae</taxon>
        <taxon>Trichosporeae</taxon>
        <taxon>Loxocarpinae</taxon>
        <taxon>Dorcoceras</taxon>
    </lineage>
</organism>
<dbReference type="EMBL" id="KV018447">
    <property type="protein sequence ID" value="KZV17255.1"/>
    <property type="molecule type" value="Genomic_DNA"/>
</dbReference>